<gene>
    <name evidence="1" type="ORF">CKAN_01511000</name>
</gene>
<keyword evidence="2" id="KW-1185">Reference proteome</keyword>
<reference evidence="1 2" key="1">
    <citation type="journal article" date="2019" name="Nat. Plants">
        <title>Stout camphor tree genome fills gaps in understanding of flowering plant genome evolution.</title>
        <authorList>
            <person name="Chaw S.M."/>
            <person name="Liu Y.C."/>
            <person name="Wu Y.W."/>
            <person name="Wang H.Y."/>
            <person name="Lin C.I."/>
            <person name="Wu C.S."/>
            <person name="Ke H.M."/>
            <person name="Chang L.Y."/>
            <person name="Hsu C.Y."/>
            <person name="Yang H.T."/>
            <person name="Sudianto E."/>
            <person name="Hsu M.H."/>
            <person name="Wu K.P."/>
            <person name="Wang L.N."/>
            <person name="Leebens-Mack J.H."/>
            <person name="Tsai I.J."/>
        </authorList>
    </citation>
    <scope>NUCLEOTIDE SEQUENCE [LARGE SCALE GENOMIC DNA]</scope>
    <source>
        <strain evidence="2">cv. Chaw 1501</strain>
        <tissue evidence="1">Young leaves</tissue>
    </source>
</reference>
<protein>
    <submittedName>
        <fullName evidence="1">Uncharacterized protein</fullName>
    </submittedName>
</protein>
<proteinExistence type="predicted"/>
<dbReference type="AlphaFoldDB" id="A0A3S3N6C7"/>
<comment type="caution">
    <text evidence="1">The sequence shown here is derived from an EMBL/GenBank/DDBJ whole genome shotgun (WGS) entry which is preliminary data.</text>
</comment>
<dbReference type="EMBL" id="QPKB01000006">
    <property type="protein sequence ID" value="RWR86223.1"/>
    <property type="molecule type" value="Genomic_DNA"/>
</dbReference>
<evidence type="ECO:0000313" key="1">
    <source>
        <dbReference type="EMBL" id="RWR86223.1"/>
    </source>
</evidence>
<name>A0A3S3N6C7_9MAGN</name>
<sequence length="143" mass="16324">MPTVIKKQDHVTIKNRCYPMCYCDDYRVRELLPQCLLNEVYHLKQLLHRAPRPCFSSISHGQDRRVVADPCSSYLHFQQLQFTWGKSGKHNTSQNCSSLYSPSGSRLLRRVPSNIAGSCGMMLSLDLRSCSPMVEMSTPSIRT</sequence>
<dbReference type="Proteomes" id="UP000283530">
    <property type="component" value="Unassembled WGS sequence"/>
</dbReference>
<organism evidence="1 2">
    <name type="scientific">Cinnamomum micranthum f. kanehirae</name>
    <dbReference type="NCBI Taxonomy" id="337451"/>
    <lineage>
        <taxon>Eukaryota</taxon>
        <taxon>Viridiplantae</taxon>
        <taxon>Streptophyta</taxon>
        <taxon>Embryophyta</taxon>
        <taxon>Tracheophyta</taxon>
        <taxon>Spermatophyta</taxon>
        <taxon>Magnoliopsida</taxon>
        <taxon>Magnoliidae</taxon>
        <taxon>Laurales</taxon>
        <taxon>Lauraceae</taxon>
        <taxon>Cinnamomum</taxon>
    </lineage>
</organism>
<evidence type="ECO:0000313" key="2">
    <source>
        <dbReference type="Proteomes" id="UP000283530"/>
    </source>
</evidence>
<accession>A0A3S3N6C7</accession>